<dbReference type="InterPro" id="IPR050300">
    <property type="entry name" value="GDXG_lipolytic_enzyme"/>
</dbReference>
<dbReference type="Pfam" id="PF20434">
    <property type="entry name" value="BD-FAE"/>
    <property type="match status" value="1"/>
</dbReference>
<dbReference type="Proteomes" id="UP000051445">
    <property type="component" value="Unassembled WGS sequence"/>
</dbReference>
<dbReference type="GO" id="GO:0016787">
    <property type="term" value="F:hydrolase activity"/>
    <property type="evidence" value="ECO:0007669"/>
    <property type="project" value="UniProtKB-KW"/>
</dbReference>
<evidence type="ECO:0000313" key="3">
    <source>
        <dbReference type="EMBL" id="KRL28021.1"/>
    </source>
</evidence>
<dbReference type="AlphaFoldDB" id="A0A0R1PDJ3"/>
<accession>A0A0R1PDJ3</accession>
<keyword evidence="1" id="KW-0378">Hydrolase</keyword>
<dbReference type="RefSeq" id="WP_057749085.1">
    <property type="nucleotide sequence ID" value="NZ_AZER01000013.1"/>
</dbReference>
<protein>
    <submittedName>
        <fullName evidence="3">Esterase lipase-like protein</fullName>
    </submittedName>
</protein>
<dbReference type="STRING" id="1423746.FD27_GL000295"/>
<evidence type="ECO:0000259" key="2">
    <source>
        <dbReference type="Pfam" id="PF20434"/>
    </source>
</evidence>
<organism evidence="3 4">
    <name type="scientific">Limosilactobacillus frumenti DSM 13145</name>
    <dbReference type="NCBI Taxonomy" id="1423746"/>
    <lineage>
        <taxon>Bacteria</taxon>
        <taxon>Bacillati</taxon>
        <taxon>Bacillota</taxon>
        <taxon>Bacilli</taxon>
        <taxon>Lactobacillales</taxon>
        <taxon>Lactobacillaceae</taxon>
        <taxon>Limosilactobacillus</taxon>
    </lineage>
</organism>
<gene>
    <name evidence="3" type="ORF">FD27_GL000295</name>
</gene>
<dbReference type="Gene3D" id="3.40.50.1820">
    <property type="entry name" value="alpha/beta hydrolase"/>
    <property type="match status" value="1"/>
</dbReference>
<dbReference type="SUPFAM" id="SSF53474">
    <property type="entry name" value="alpha/beta-Hydrolases"/>
    <property type="match status" value="1"/>
</dbReference>
<proteinExistence type="predicted"/>
<dbReference type="OrthoDB" id="9794725at2"/>
<dbReference type="PATRIC" id="fig|1423746.3.peg.302"/>
<evidence type="ECO:0000256" key="1">
    <source>
        <dbReference type="ARBA" id="ARBA00022801"/>
    </source>
</evidence>
<reference evidence="3 4" key="1">
    <citation type="journal article" date="2015" name="Genome Announc.">
        <title>Expanding the biotechnology potential of lactobacilli through comparative genomics of 213 strains and associated genera.</title>
        <authorList>
            <person name="Sun Z."/>
            <person name="Harris H.M."/>
            <person name="McCann A."/>
            <person name="Guo C."/>
            <person name="Argimon S."/>
            <person name="Zhang W."/>
            <person name="Yang X."/>
            <person name="Jeffery I.B."/>
            <person name="Cooney J.C."/>
            <person name="Kagawa T.F."/>
            <person name="Liu W."/>
            <person name="Song Y."/>
            <person name="Salvetti E."/>
            <person name="Wrobel A."/>
            <person name="Rasinkangas P."/>
            <person name="Parkhill J."/>
            <person name="Rea M.C."/>
            <person name="O'Sullivan O."/>
            <person name="Ritari J."/>
            <person name="Douillard F.P."/>
            <person name="Paul Ross R."/>
            <person name="Yang R."/>
            <person name="Briner A.E."/>
            <person name="Felis G.E."/>
            <person name="de Vos W.M."/>
            <person name="Barrangou R."/>
            <person name="Klaenhammer T.R."/>
            <person name="Caufield P.W."/>
            <person name="Cui Y."/>
            <person name="Zhang H."/>
            <person name="O'Toole P.W."/>
        </authorList>
    </citation>
    <scope>NUCLEOTIDE SEQUENCE [LARGE SCALE GENOMIC DNA]</scope>
    <source>
        <strain evidence="3 4">DSM 13145</strain>
    </source>
</reference>
<evidence type="ECO:0000313" key="4">
    <source>
        <dbReference type="Proteomes" id="UP000051445"/>
    </source>
</evidence>
<dbReference type="InterPro" id="IPR049492">
    <property type="entry name" value="BD-FAE-like_dom"/>
</dbReference>
<keyword evidence="4" id="KW-1185">Reference proteome</keyword>
<dbReference type="PANTHER" id="PTHR48081">
    <property type="entry name" value="AB HYDROLASE SUPERFAMILY PROTEIN C4A8.06C"/>
    <property type="match status" value="1"/>
</dbReference>
<sequence>MDLQTIQLTQPYSYLDIYHSDTTVPLPGLVIIPGGSYTKVADRDSERVAVTFASQAFQTFVVRYPVVEHRSYQNAKIAIDQAFEYLVGHAQELDLDPQQLGIIGFSAGGQLAAAYSNRPDTKARFAALGYPVIQPLIDKRMGVTTENVAELVNDQTPETFIWGSINDELTPYLDHIAIYAQALAKHHVKFELHEFATGNHGMALANYYTGIVNRNRTDNHLAKWYPLFLEWFKRWQAAQA</sequence>
<dbReference type="InterPro" id="IPR029058">
    <property type="entry name" value="AB_hydrolase_fold"/>
</dbReference>
<dbReference type="PANTHER" id="PTHR48081:SF6">
    <property type="entry name" value="PEPTIDASE S9 PROLYL OLIGOPEPTIDASE CATALYTIC DOMAIN-CONTAINING PROTEIN"/>
    <property type="match status" value="1"/>
</dbReference>
<feature type="domain" description="BD-FAE-like" evidence="2">
    <location>
        <begin position="15"/>
        <end position="114"/>
    </location>
</feature>
<name>A0A0R1PDJ3_9LACO</name>
<dbReference type="EMBL" id="AZER01000013">
    <property type="protein sequence ID" value="KRL28021.1"/>
    <property type="molecule type" value="Genomic_DNA"/>
</dbReference>
<comment type="caution">
    <text evidence="3">The sequence shown here is derived from an EMBL/GenBank/DDBJ whole genome shotgun (WGS) entry which is preliminary data.</text>
</comment>